<organism evidence="2">
    <name type="scientific">marine sediment metagenome</name>
    <dbReference type="NCBI Taxonomy" id="412755"/>
    <lineage>
        <taxon>unclassified sequences</taxon>
        <taxon>metagenomes</taxon>
        <taxon>ecological metagenomes</taxon>
    </lineage>
</organism>
<gene>
    <name evidence="2" type="ORF">LCGC14_0465740</name>
</gene>
<protein>
    <submittedName>
        <fullName evidence="2">Uncharacterized protein</fullName>
    </submittedName>
</protein>
<evidence type="ECO:0000313" key="2">
    <source>
        <dbReference type="EMBL" id="KKN67020.1"/>
    </source>
</evidence>
<accession>A0A0F9SDT2</accession>
<name>A0A0F9SDT2_9ZZZZ</name>
<sequence>MKAKFTLEEVKWYLVIVGGLTFCIGFLLGITIKMANIK</sequence>
<feature type="transmembrane region" description="Helical" evidence="1">
    <location>
        <begin position="12"/>
        <end position="32"/>
    </location>
</feature>
<keyword evidence="1" id="KW-0812">Transmembrane</keyword>
<dbReference type="EMBL" id="LAZR01000485">
    <property type="protein sequence ID" value="KKN67020.1"/>
    <property type="molecule type" value="Genomic_DNA"/>
</dbReference>
<proteinExistence type="predicted"/>
<reference evidence="2" key="1">
    <citation type="journal article" date="2015" name="Nature">
        <title>Complex archaea that bridge the gap between prokaryotes and eukaryotes.</title>
        <authorList>
            <person name="Spang A."/>
            <person name="Saw J.H."/>
            <person name="Jorgensen S.L."/>
            <person name="Zaremba-Niedzwiedzka K."/>
            <person name="Martijn J."/>
            <person name="Lind A.E."/>
            <person name="van Eijk R."/>
            <person name="Schleper C."/>
            <person name="Guy L."/>
            <person name="Ettema T.J."/>
        </authorList>
    </citation>
    <scope>NUCLEOTIDE SEQUENCE</scope>
</reference>
<keyword evidence="1" id="KW-0472">Membrane</keyword>
<keyword evidence="1" id="KW-1133">Transmembrane helix</keyword>
<comment type="caution">
    <text evidence="2">The sequence shown here is derived from an EMBL/GenBank/DDBJ whole genome shotgun (WGS) entry which is preliminary data.</text>
</comment>
<evidence type="ECO:0000256" key="1">
    <source>
        <dbReference type="SAM" id="Phobius"/>
    </source>
</evidence>
<dbReference type="AlphaFoldDB" id="A0A0F9SDT2"/>